<protein>
    <submittedName>
        <fullName evidence="2">Uncharacterized protein</fullName>
    </submittedName>
</protein>
<keyword evidence="1" id="KW-0812">Transmembrane</keyword>
<dbReference type="Proteomes" id="UP000177080">
    <property type="component" value="Unassembled WGS sequence"/>
</dbReference>
<keyword evidence="1" id="KW-0472">Membrane</keyword>
<keyword evidence="1" id="KW-1133">Transmembrane helix</keyword>
<evidence type="ECO:0000313" key="3">
    <source>
        <dbReference type="Proteomes" id="UP000177080"/>
    </source>
</evidence>
<sequence length="423" mass="47135">MNRRDFITGKWMRDLVSGPGRSPEGKAIDNAVEIGGEAAAVALMLLLAYQGSRDRLVWYEMNAPRVKGSPNFEKLMGSVDRLGEVIGVLTPAVSSLEEKWKSKYYKSKTETYIVIVDNKPEVRFKTVWYWDEPRELKEEGLHHDSLKNWREFGDGFGRKVNDLAANGSEAYDLERGTGSISYTGHEQDAGTQNILAGLGYGLVGGAYALYEEFDEWLSGIDHLPVFKASSHMKRRTFLKLAAAAGAYPAVRWLQNLTATSNKALLGDIQENSANVIKGMDVEDEEAFRRQFGVDPVDVGNHVLGVQKVVNAALDQKGDNIERWDEIRPLVKDVQVECERAGGKFLKFFDVHVGTMRIPVELTKVSKYLWATRQLKGYVEGRQVGLDTRHLWNAGFLGLGLAGVMALGEFGLFPVIDRAMGIEE</sequence>
<evidence type="ECO:0000313" key="2">
    <source>
        <dbReference type="EMBL" id="OGD03825.1"/>
    </source>
</evidence>
<evidence type="ECO:0000256" key="1">
    <source>
        <dbReference type="SAM" id="Phobius"/>
    </source>
</evidence>
<comment type="caution">
    <text evidence="2">The sequence shown here is derived from an EMBL/GenBank/DDBJ whole genome shotgun (WGS) entry which is preliminary data.</text>
</comment>
<dbReference type="AlphaFoldDB" id="A0A1F4ZCB6"/>
<organism evidence="2 3">
    <name type="scientific">Candidatus Amesbacteria bacterium RIFCSPLOWO2_01_FULL_48_25</name>
    <dbReference type="NCBI Taxonomy" id="1797259"/>
    <lineage>
        <taxon>Bacteria</taxon>
        <taxon>Candidatus Amesiibacteriota</taxon>
    </lineage>
</organism>
<gene>
    <name evidence="2" type="ORF">A2989_04110</name>
</gene>
<name>A0A1F4ZCB6_9BACT</name>
<reference evidence="2 3" key="1">
    <citation type="journal article" date="2016" name="Nat. Commun.">
        <title>Thousands of microbial genomes shed light on interconnected biogeochemical processes in an aquifer system.</title>
        <authorList>
            <person name="Anantharaman K."/>
            <person name="Brown C.T."/>
            <person name="Hug L.A."/>
            <person name="Sharon I."/>
            <person name="Castelle C.J."/>
            <person name="Probst A.J."/>
            <person name="Thomas B.C."/>
            <person name="Singh A."/>
            <person name="Wilkins M.J."/>
            <person name="Karaoz U."/>
            <person name="Brodie E.L."/>
            <person name="Williams K.H."/>
            <person name="Hubbard S.S."/>
            <person name="Banfield J.F."/>
        </authorList>
    </citation>
    <scope>NUCLEOTIDE SEQUENCE [LARGE SCALE GENOMIC DNA]</scope>
</reference>
<proteinExistence type="predicted"/>
<feature type="transmembrane region" description="Helical" evidence="1">
    <location>
        <begin position="390"/>
        <end position="415"/>
    </location>
</feature>
<dbReference type="EMBL" id="MEXN01000005">
    <property type="protein sequence ID" value="OGD03825.1"/>
    <property type="molecule type" value="Genomic_DNA"/>
</dbReference>
<accession>A0A1F4ZCB6</accession>